<dbReference type="EC" id="3.2.1.17" evidence="3"/>
<sequence>MNNKWKVAASTLAVSAAFFSALIGYEGYRSKPYIDSVGVPTIGIGNTVYPGGRKVKMTDKPITKQRAIEISKHHVSKDEAKFKASIPDVYLHQTEYNVFMDFAYNFGMANWNKSSMRRELLNGNHVAACKALLKYKYAGGRDCSVRKNNCYGVWKRQLDRYNKCMSVN</sequence>
<dbReference type="InterPro" id="IPR023347">
    <property type="entry name" value="Lysozyme_dom_sf"/>
</dbReference>
<dbReference type="Pfam" id="PF00959">
    <property type="entry name" value="Phage_lysozyme"/>
    <property type="match status" value="1"/>
</dbReference>
<dbReference type="CDD" id="cd16901">
    <property type="entry name" value="lyz_P1"/>
    <property type="match status" value="1"/>
</dbReference>
<protein>
    <recommendedName>
        <fullName evidence="3">Lysozyme</fullName>
        <ecNumber evidence="3">3.2.1.17</ecNumber>
    </recommendedName>
</protein>
<proteinExistence type="inferred from homology"/>
<organism evidence="4 5">
    <name type="scientific">Neisseria dentiae</name>
    <dbReference type="NCBI Taxonomy" id="194197"/>
    <lineage>
        <taxon>Bacteria</taxon>
        <taxon>Pseudomonadati</taxon>
        <taxon>Pseudomonadota</taxon>
        <taxon>Betaproteobacteria</taxon>
        <taxon>Neisseriales</taxon>
        <taxon>Neisseriaceae</taxon>
        <taxon>Neisseria</taxon>
    </lineage>
</organism>
<reference evidence="5" key="1">
    <citation type="submission" date="2017-01" db="EMBL/GenBank/DDBJ databases">
        <authorList>
            <person name="Wolfgang W.J."/>
            <person name="Cole J."/>
            <person name="Wroblewski D."/>
            <person name="Mcginnis J."/>
            <person name="Musser K.A."/>
        </authorList>
    </citation>
    <scope>NUCLEOTIDE SEQUENCE [LARGE SCALE GENOMIC DNA]</scope>
    <source>
        <strain evidence="5">DSM 19151</strain>
    </source>
</reference>
<dbReference type="InterPro" id="IPR002196">
    <property type="entry name" value="Glyco_hydro_24"/>
</dbReference>
<comment type="caution">
    <text evidence="4">The sequence shown here is derived from an EMBL/GenBank/DDBJ whole genome shotgun (WGS) entry which is preliminary data.</text>
</comment>
<keyword evidence="5" id="KW-1185">Reference proteome</keyword>
<evidence type="ECO:0000256" key="1">
    <source>
        <dbReference type="ARBA" id="ARBA00022529"/>
    </source>
</evidence>
<dbReference type="RefSeq" id="WP_085365992.1">
    <property type="nucleotide sequence ID" value="NZ_CAUJPZ010000012.1"/>
</dbReference>
<dbReference type="GO" id="GO:0003796">
    <property type="term" value="F:lysozyme activity"/>
    <property type="evidence" value="ECO:0007669"/>
    <property type="project" value="UniProtKB-EC"/>
</dbReference>
<dbReference type="OrthoDB" id="8141296at2"/>
<dbReference type="InterPro" id="IPR023346">
    <property type="entry name" value="Lysozyme-like_dom_sf"/>
</dbReference>
<dbReference type="AlphaFoldDB" id="A0A1X3D9V9"/>
<accession>A0A1X3D9V9</accession>
<keyword evidence="2 3" id="KW-0081">Bacteriolytic enzyme</keyword>
<dbReference type="STRING" id="194197.BWD09_07035"/>
<dbReference type="EMBL" id="MTBO01000015">
    <property type="protein sequence ID" value="OSI16512.1"/>
    <property type="molecule type" value="Genomic_DNA"/>
</dbReference>
<dbReference type="Gene3D" id="1.10.530.40">
    <property type="match status" value="1"/>
</dbReference>
<comment type="similarity">
    <text evidence="3">Belongs to the glycosyl hydrolase 24 family.</text>
</comment>
<comment type="catalytic activity">
    <reaction evidence="3">
        <text>Hydrolysis of (1-&gt;4)-beta-linkages between N-acetylmuramic acid and N-acetyl-D-glucosamine residues in a peptidoglycan and between N-acetyl-D-glucosamine residues in chitodextrins.</text>
        <dbReference type="EC" id="3.2.1.17"/>
    </reaction>
</comment>
<dbReference type="GO" id="GO:0042742">
    <property type="term" value="P:defense response to bacterium"/>
    <property type="evidence" value="ECO:0007669"/>
    <property type="project" value="UniProtKB-KW"/>
</dbReference>
<gene>
    <name evidence="4" type="ORF">BWD09_07035</name>
</gene>
<keyword evidence="3" id="KW-0326">Glycosidase</keyword>
<dbReference type="Proteomes" id="UP000193118">
    <property type="component" value="Unassembled WGS sequence"/>
</dbReference>
<dbReference type="SUPFAM" id="SSF53955">
    <property type="entry name" value="Lysozyme-like"/>
    <property type="match status" value="1"/>
</dbReference>
<dbReference type="GeneID" id="94580926"/>
<evidence type="ECO:0000313" key="4">
    <source>
        <dbReference type="EMBL" id="OSI16512.1"/>
    </source>
</evidence>
<dbReference type="PANTHER" id="PTHR38107:SF3">
    <property type="entry name" value="LYSOZYME RRRD-RELATED"/>
    <property type="match status" value="1"/>
</dbReference>
<dbReference type="InterPro" id="IPR051018">
    <property type="entry name" value="Bacteriophage_GH24"/>
</dbReference>
<evidence type="ECO:0000256" key="3">
    <source>
        <dbReference type="RuleBase" id="RU003788"/>
    </source>
</evidence>
<name>A0A1X3D9V9_9NEIS</name>
<evidence type="ECO:0000256" key="2">
    <source>
        <dbReference type="ARBA" id="ARBA00022638"/>
    </source>
</evidence>
<keyword evidence="1 3" id="KW-0929">Antimicrobial</keyword>
<dbReference type="GO" id="GO:0016998">
    <property type="term" value="P:cell wall macromolecule catabolic process"/>
    <property type="evidence" value="ECO:0007669"/>
    <property type="project" value="InterPro"/>
</dbReference>
<dbReference type="GO" id="GO:0009253">
    <property type="term" value="P:peptidoglycan catabolic process"/>
    <property type="evidence" value="ECO:0007669"/>
    <property type="project" value="InterPro"/>
</dbReference>
<dbReference type="PANTHER" id="PTHR38107">
    <property type="match status" value="1"/>
</dbReference>
<keyword evidence="3" id="KW-0378">Hydrolase</keyword>
<evidence type="ECO:0000313" key="5">
    <source>
        <dbReference type="Proteomes" id="UP000193118"/>
    </source>
</evidence>
<dbReference type="GO" id="GO:0031640">
    <property type="term" value="P:killing of cells of another organism"/>
    <property type="evidence" value="ECO:0007669"/>
    <property type="project" value="UniProtKB-KW"/>
</dbReference>